<dbReference type="SUPFAM" id="SSF161098">
    <property type="entry name" value="MetI-like"/>
    <property type="match status" value="1"/>
</dbReference>
<dbReference type="InterPro" id="IPR000515">
    <property type="entry name" value="MetI-like"/>
</dbReference>
<feature type="region of interest" description="Disordered" evidence="8">
    <location>
        <begin position="1"/>
        <end position="26"/>
    </location>
</feature>
<keyword evidence="4 7" id="KW-0812">Transmembrane</keyword>
<dbReference type="GO" id="GO:0055085">
    <property type="term" value="P:transmembrane transport"/>
    <property type="evidence" value="ECO:0007669"/>
    <property type="project" value="InterPro"/>
</dbReference>
<feature type="transmembrane region" description="Helical" evidence="7">
    <location>
        <begin position="35"/>
        <end position="58"/>
    </location>
</feature>
<evidence type="ECO:0000256" key="2">
    <source>
        <dbReference type="ARBA" id="ARBA00022448"/>
    </source>
</evidence>
<evidence type="ECO:0000259" key="9">
    <source>
        <dbReference type="PROSITE" id="PS50928"/>
    </source>
</evidence>
<accession>A0A7J5BCQ7</accession>
<evidence type="ECO:0000256" key="7">
    <source>
        <dbReference type="RuleBase" id="RU363032"/>
    </source>
</evidence>
<dbReference type="PANTHER" id="PTHR43386:SF1">
    <property type="entry name" value="D,D-DIPEPTIDE TRANSPORT SYSTEM PERMEASE PROTEIN DDPC-RELATED"/>
    <property type="match status" value="1"/>
</dbReference>
<evidence type="ECO:0000313" key="10">
    <source>
        <dbReference type="EMBL" id="KAB1643998.1"/>
    </source>
</evidence>
<gene>
    <name evidence="10" type="ORF">F8O05_04145</name>
</gene>
<dbReference type="PANTHER" id="PTHR43386">
    <property type="entry name" value="OLIGOPEPTIDE TRANSPORT SYSTEM PERMEASE PROTEIN APPC"/>
    <property type="match status" value="1"/>
</dbReference>
<proteinExistence type="inferred from homology"/>
<keyword evidence="11" id="KW-1185">Reference proteome</keyword>
<dbReference type="RefSeq" id="WP_158051502.1">
    <property type="nucleotide sequence ID" value="NZ_WBKB01000002.1"/>
</dbReference>
<evidence type="ECO:0000256" key="5">
    <source>
        <dbReference type="ARBA" id="ARBA00022989"/>
    </source>
</evidence>
<dbReference type="Proteomes" id="UP000433493">
    <property type="component" value="Unassembled WGS sequence"/>
</dbReference>
<dbReference type="InterPro" id="IPR035906">
    <property type="entry name" value="MetI-like_sf"/>
</dbReference>
<evidence type="ECO:0000313" key="11">
    <source>
        <dbReference type="Proteomes" id="UP000433493"/>
    </source>
</evidence>
<dbReference type="PROSITE" id="PS50928">
    <property type="entry name" value="ABC_TM1"/>
    <property type="match status" value="1"/>
</dbReference>
<dbReference type="OrthoDB" id="9812701at2"/>
<organism evidence="10 11">
    <name type="scientific">Gulosibacter chungangensis</name>
    <dbReference type="NCBI Taxonomy" id="979746"/>
    <lineage>
        <taxon>Bacteria</taxon>
        <taxon>Bacillati</taxon>
        <taxon>Actinomycetota</taxon>
        <taxon>Actinomycetes</taxon>
        <taxon>Micrococcales</taxon>
        <taxon>Microbacteriaceae</taxon>
        <taxon>Gulosibacter</taxon>
    </lineage>
</organism>
<evidence type="ECO:0000256" key="6">
    <source>
        <dbReference type="ARBA" id="ARBA00023136"/>
    </source>
</evidence>
<keyword evidence="5 7" id="KW-1133">Transmembrane helix</keyword>
<evidence type="ECO:0000256" key="8">
    <source>
        <dbReference type="SAM" id="MobiDB-lite"/>
    </source>
</evidence>
<protein>
    <submittedName>
        <fullName evidence="10">ABC transporter permease</fullName>
    </submittedName>
</protein>
<sequence>MTEAIVVNAQTETPNTSPVKPPSAKGFRGPNRWRAIGSNIAFGIACLIIAVVIAWAIWPEFFTKYGPTEPIPGGRLLPPSAEHPFGTDNLSQDVYSRMVFGTYTSVTAAALAVLGGFLAGSLIGLLAGYLRGWVDEVLMRIVDVLLSIPSILLSLAIVASLGFGIVNLAIAVGITSTAAFARVMRSSVLREAEAVYVEAARMSGARWPAVIGRHVLPNSITPVLAMAALEFGTALLAISALSYLGFGAPADVPEWGSQVSLGRDYIATAGWLTTFPGLVIVAVVLAANVISNRLNRGVRRK</sequence>
<comment type="subcellular location">
    <subcellularLocation>
        <location evidence="1 7">Cell membrane</location>
        <topology evidence="1 7">Multi-pass membrane protein</topology>
    </subcellularLocation>
</comment>
<evidence type="ECO:0000256" key="1">
    <source>
        <dbReference type="ARBA" id="ARBA00004651"/>
    </source>
</evidence>
<feature type="domain" description="ABC transmembrane type-1" evidence="9">
    <location>
        <begin position="102"/>
        <end position="291"/>
    </location>
</feature>
<reference evidence="10 11" key="1">
    <citation type="submission" date="2019-09" db="EMBL/GenBank/DDBJ databases">
        <title>Phylogeny of genus Pseudoclavibacter and closely related genus.</title>
        <authorList>
            <person name="Li Y."/>
        </authorList>
    </citation>
    <scope>NUCLEOTIDE SEQUENCE [LARGE SCALE GENOMIC DNA]</scope>
    <source>
        <strain evidence="10 11">KCTC 13959</strain>
    </source>
</reference>
<name>A0A7J5BCQ7_9MICO</name>
<dbReference type="Gene3D" id="1.10.3720.10">
    <property type="entry name" value="MetI-like"/>
    <property type="match status" value="1"/>
</dbReference>
<feature type="transmembrane region" description="Helical" evidence="7">
    <location>
        <begin position="137"/>
        <end position="157"/>
    </location>
</feature>
<dbReference type="CDD" id="cd06261">
    <property type="entry name" value="TM_PBP2"/>
    <property type="match status" value="1"/>
</dbReference>
<feature type="compositionally biased region" description="Polar residues" evidence="8">
    <location>
        <begin position="8"/>
        <end position="18"/>
    </location>
</feature>
<evidence type="ECO:0000256" key="3">
    <source>
        <dbReference type="ARBA" id="ARBA00022475"/>
    </source>
</evidence>
<comment type="similarity">
    <text evidence="7">Belongs to the binding-protein-dependent transport system permease family.</text>
</comment>
<feature type="transmembrane region" description="Helical" evidence="7">
    <location>
        <begin position="163"/>
        <end position="181"/>
    </location>
</feature>
<keyword evidence="2 7" id="KW-0813">Transport</keyword>
<dbReference type="EMBL" id="WBKB01000002">
    <property type="protein sequence ID" value="KAB1643998.1"/>
    <property type="molecule type" value="Genomic_DNA"/>
</dbReference>
<dbReference type="Pfam" id="PF00528">
    <property type="entry name" value="BPD_transp_1"/>
    <property type="match status" value="1"/>
</dbReference>
<dbReference type="AlphaFoldDB" id="A0A7J5BCQ7"/>
<feature type="transmembrane region" description="Helical" evidence="7">
    <location>
        <begin position="266"/>
        <end position="291"/>
    </location>
</feature>
<dbReference type="GO" id="GO:0005886">
    <property type="term" value="C:plasma membrane"/>
    <property type="evidence" value="ECO:0007669"/>
    <property type="project" value="UniProtKB-SubCell"/>
</dbReference>
<keyword evidence="6 7" id="KW-0472">Membrane</keyword>
<feature type="transmembrane region" description="Helical" evidence="7">
    <location>
        <begin position="223"/>
        <end position="246"/>
    </location>
</feature>
<dbReference type="InterPro" id="IPR050366">
    <property type="entry name" value="BP-dependent_transpt_permease"/>
</dbReference>
<feature type="transmembrane region" description="Helical" evidence="7">
    <location>
        <begin position="106"/>
        <end position="130"/>
    </location>
</feature>
<keyword evidence="3" id="KW-1003">Cell membrane</keyword>
<evidence type="ECO:0000256" key="4">
    <source>
        <dbReference type="ARBA" id="ARBA00022692"/>
    </source>
</evidence>
<comment type="caution">
    <text evidence="10">The sequence shown here is derived from an EMBL/GenBank/DDBJ whole genome shotgun (WGS) entry which is preliminary data.</text>
</comment>